<evidence type="ECO:0000259" key="3">
    <source>
        <dbReference type="Pfam" id="PF12697"/>
    </source>
</evidence>
<evidence type="ECO:0000256" key="1">
    <source>
        <dbReference type="SAM" id="MobiDB-lite"/>
    </source>
</evidence>
<gene>
    <name evidence="4" type="ORF">K5P26_02085</name>
</gene>
<organism evidence="4 5">
    <name type="scientific">Sphingopyxis jiangsuensis</name>
    <dbReference type="NCBI Taxonomy" id="2871171"/>
    <lineage>
        <taxon>Bacteria</taxon>
        <taxon>Pseudomonadati</taxon>
        <taxon>Pseudomonadota</taxon>
        <taxon>Alphaproteobacteria</taxon>
        <taxon>Sphingomonadales</taxon>
        <taxon>Sphingomonadaceae</taxon>
        <taxon>Sphingopyxis</taxon>
    </lineage>
</organism>
<feature type="chain" id="PRO_5046347895" evidence="2">
    <location>
        <begin position="23"/>
        <end position="309"/>
    </location>
</feature>
<dbReference type="Pfam" id="PF12697">
    <property type="entry name" value="Abhydrolase_6"/>
    <property type="match status" value="1"/>
</dbReference>
<dbReference type="GO" id="GO:0016787">
    <property type="term" value="F:hydrolase activity"/>
    <property type="evidence" value="ECO:0007669"/>
    <property type="project" value="UniProtKB-KW"/>
</dbReference>
<protein>
    <submittedName>
        <fullName evidence="4">Alpha/beta hydrolase</fullName>
    </submittedName>
</protein>
<dbReference type="Proteomes" id="UP001166571">
    <property type="component" value="Unassembled WGS sequence"/>
</dbReference>
<dbReference type="Gene3D" id="3.40.50.1820">
    <property type="entry name" value="alpha/beta hydrolase"/>
    <property type="match status" value="1"/>
</dbReference>
<evidence type="ECO:0000313" key="5">
    <source>
        <dbReference type="Proteomes" id="UP001166571"/>
    </source>
</evidence>
<dbReference type="PRINTS" id="PR00111">
    <property type="entry name" value="ABHYDROLASE"/>
</dbReference>
<feature type="region of interest" description="Disordered" evidence="1">
    <location>
        <begin position="182"/>
        <end position="205"/>
    </location>
</feature>
<comment type="caution">
    <text evidence="4">The sequence shown here is derived from an EMBL/GenBank/DDBJ whole genome shotgun (WGS) entry which is preliminary data.</text>
</comment>
<dbReference type="EMBL" id="JAILXK010000001">
    <property type="protein sequence ID" value="MBY4635927.1"/>
    <property type="molecule type" value="Genomic_DNA"/>
</dbReference>
<dbReference type="InterPro" id="IPR000073">
    <property type="entry name" value="AB_hydrolase_1"/>
</dbReference>
<feature type="domain" description="AB hydrolase-1" evidence="3">
    <location>
        <begin position="50"/>
        <end position="302"/>
    </location>
</feature>
<dbReference type="SUPFAM" id="SSF53474">
    <property type="entry name" value="alpha/beta-Hydrolases"/>
    <property type="match status" value="1"/>
</dbReference>
<sequence length="309" mass="32444">MLKWTFAVAFAAASLSTTAATAAATPQPCSAPLFDGTRVTIAISGNGPDVVLLPGLSSPRAVWDRTARRLKDAYRLHIVQIRGFGDSAGANATGPVLDPASREVAGYIDDCILGAGREAPAIVGHSMGGLAGLMIAARQPDAVGKLMIVDALPFIGTLFAPDATVETLRPQAEVAAGAMRAEYGRPQPDGPVADPGEKSPMGRMSNSAEGRIAVATWARASDPRVSAQAFYDVLTTDMRAELGSVTAPVTLVYAQDDRVASPVATKALFETPYRDIANFRAQMISDSRHFLMLDQPAAFAEALDKFLAD</sequence>
<dbReference type="RefSeq" id="WP_222135614.1">
    <property type="nucleotide sequence ID" value="NZ_JAILXK010000001.1"/>
</dbReference>
<dbReference type="PANTHER" id="PTHR43194:SF2">
    <property type="entry name" value="PEROXISOMAL MEMBRANE PROTEIN LPX1"/>
    <property type="match status" value="1"/>
</dbReference>
<dbReference type="InterPro" id="IPR050228">
    <property type="entry name" value="Carboxylesterase_BioH"/>
</dbReference>
<evidence type="ECO:0000256" key="2">
    <source>
        <dbReference type="SAM" id="SignalP"/>
    </source>
</evidence>
<name>A0ABS7MAU1_9SPHN</name>
<dbReference type="InterPro" id="IPR029058">
    <property type="entry name" value="AB_hydrolase_fold"/>
</dbReference>
<keyword evidence="4" id="KW-0378">Hydrolase</keyword>
<keyword evidence="5" id="KW-1185">Reference proteome</keyword>
<evidence type="ECO:0000313" key="4">
    <source>
        <dbReference type="EMBL" id="MBY4635927.1"/>
    </source>
</evidence>
<proteinExistence type="predicted"/>
<reference evidence="4" key="1">
    <citation type="submission" date="2021-08" db="EMBL/GenBank/DDBJ databases">
        <title>Sphingopyxis panaciterrulae sp. nov., isolated from the surface water of the Yellow Sea.</title>
        <authorList>
            <person name="Gao Z."/>
            <person name="Zhang D."/>
            <person name="Zhang A."/>
        </authorList>
    </citation>
    <scope>NUCLEOTIDE SEQUENCE</scope>
    <source>
        <strain evidence="4">XHP0097</strain>
    </source>
</reference>
<dbReference type="PANTHER" id="PTHR43194">
    <property type="entry name" value="HYDROLASE ALPHA/BETA FOLD FAMILY"/>
    <property type="match status" value="1"/>
</dbReference>
<keyword evidence="2" id="KW-0732">Signal</keyword>
<feature type="signal peptide" evidence="2">
    <location>
        <begin position="1"/>
        <end position="22"/>
    </location>
</feature>
<accession>A0ABS7MAU1</accession>